<organism evidence="1">
    <name type="scientific">marine metagenome</name>
    <dbReference type="NCBI Taxonomy" id="408172"/>
    <lineage>
        <taxon>unclassified sequences</taxon>
        <taxon>metagenomes</taxon>
        <taxon>ecological metagenomes</taxon>
    </lineage>
</organism>
<name>A0A382N3D6_9ZZZZ</name>
<reference evidence="1" key="1">
    <citation type="submission" date="2018-05" db="EMBL/GenBank/DDBJ databases">
        <authorList>
            <person name="Lanie J.A."/>
            <person name="Ng W.-L."/>
            <person name="Kazmierczak K.M."/>
            <person name="Andrzejewski T.M."/>
            <person name="Davidsen T.M."/>
            <person name="Wayne K.J."/>
            <person name="Tettelin H."/>
            <person name="Glass J.I."/>
            <person name="Rusch D."/>
            <person name="Podicherti R."/>
            <person name="Tsui H.-C.T."/>
            <person name="Winkler M.E."/>
        </authorList>
    </citation>
    <scope>NUCLEOTIDE SEQUENCE</scope>
</reference>
<dbReference type="EMBL" id="UINC01096853">
    <property type="protein sequence ID" value="SVC54081.1"/>
    <property type="molecule type" value="Genomic_DNA"/>
</dbReference>
<feature type="non-terminal residue" evidence="1">
    <location>
        <position position="241"/>
    </location>
</feature>
<proteinExistence type="predicted"/>
<gene>
    <name evidence="1" type="ORF">METZ01_LOCUS306935</name>
</gene>
<accession>A0A382N3D6</accession>
<evidence type="ECO:0000313" key="1">
    <source>
        <dbReference type="EMBL" id="SVC54081.1"/>
    </source>
</evidence>
<protein>
    <submittedName>
        <fullName evidence="1">Uncharacterized protein</fullName>
    </submittedName>
</protein>
<sequence>MKRIILTLTLLASFMHAQAPGTMSFQGMLTDENGSAYDDGGYNLTFRLIIIDDGDEVVIWEETHNTNLSGGVFSVVLGSVNELPDNIPSDALLETELEGIVLEPRQPLTSVPFALRSNSSQFSQHSAMSDTAMFSHQSHHAVLADTAMHSMSSPLADTANFAHDAGNSQFSDTSGFSHLSNHAEHTDSSGFADNAHHAVYADTSFYSMGAPVADTAVFATESYYSQFSDTSGFSHLSNHAE</sequence>
<dbReference type="AlphaFoldDB" id="A0A382N3D6"/>